<dbReference type="AlphaFoldDB" id="W6Q567"/>
<dbReference type="Proteomes" id="UP000030686">
    <property type="component" value="Unassembled WGS sequence"/>
</dbReference>
<name>W6Q567_PENRF</name>
<protein>
    <submittedName>
        <fullName evidence="1">Genomic scaffold, ProqFM164S01</fullName>
    </submittedName>
</protein>
<sequence length="108" mass="12162">MGFMSAMPHIKSDTEKRYEPCQVLFDHQVACVVWFKDTLHHYGVPTVMFELYVLVQDIDEAAELLVSAGWVIDSEEPLTVGSAEVELPQRRLVSPTTQTTTVLLPAQE</sequence>
<dbReference type="OrthoDB" id="2730545at2759"/>
<accession>W6Q567</accession>
<evidence type="ECO:0000313" key="2">
    <source>
        <dbReference type="Proteomes" id="UP000030686"/>
    </source>
</evidence>
<evidence type="ECO:0000313" key="1">
    <source>
        <dbReference type="EMBL" id="CDM29324.1"/>
    </source>
</evidence>
<dbReference type="EMBL" id="HG792015">
    <property type="protein sequence ID" value="CDM29324.1"/>
    <property type="molecule type" value="Genomic_DNA"/>
</dbReference>
<organism evidence="1 2">
    <name type="scientific">Penicillium roqueforti (strain FM164)</name>
    <dbReference type="NCBI Taxonomy" id="1365484"/>
    <lineage>
        <taxon>Eukaryota</taxon>
        <taxon>Fungi</taxon>
        <taxon>Dikarya</taxon>
        <taxon>Ascomycota</taxon>
        <taxon>Pezizomycotina</taxon>
        <taxon>Eurotiomycetes</taxon>
        <taxon>Eurotiomycetidae</taxon>
        <taxon>Eurotiales</taxon>
        <taxon>Aspergillaceae</taxon>
        <taxon>Penicillium</taxon>
    </lineage>
</organism>
<dbReference type="STRING" id="1365484.W6Q567"/>
<gene>
    <name evidence="1" type="ORF">PROQFM164_S01g003136</name>
</gene>
<proteinExistence type="predicted"/>
<keyword evidence="2" id="KW-1185">Reference proteome</keyword>
<reference evidence="1" key="1">
    <citation type="journal article" date="2014" name="Nat. Commun.">
        <title>Multiple recent horizontal transfers of a large genomic region in cheese making fungi.</title>
        <authorList>
            <person name="Cheeseman K."/>
            <person name="Ropars J."/>
            <person name="Renault P."/>
            <person name="Dupont J."/>
            <person name="Gouzy J."/>
            <person name="Branca A."/>
            <person name="Abraham A.L."/>
            <person name="Ceppi M."/>
            <person name="Conseiller E."/>
            <person name="Debuchy R."/>
            <person name="Malagnac F."/>
            <person name="Goarin A."/>
            <person name="Silar P."/>
            <person name="Lacoste S."/>
            <person name="Sallet E."/>
            <person name="Bensimon A."/>
            <person name="Giraud T."/>
            <person name="Brygoo Y."/>
        </authorList>
    </citation>
    <scope>NUCLEOTIDE SEQUENCE [LARGE SCALE GENOMIC DNA]</scope>
    <source>
        <strain evidence="1">FM164</strain>
    </source>
</reference>